<keyword evidence="3 4" id="KW-0732">Signal</keyword>
<evidence type="ECO:0000313" key="5">
    <source>
        <dbReference type="EMBL" id="SET65335.1"/>
    </source>
</evidence>
<dbReference type="EMBL" id="FOIM01000010">
    <property type="protein sequence ID" value="SET65335.1"/>
    <property type="molecule type" value="Genomic_DNA"/>
</dbReference>
<evidence type="ECO:0000256" key="1">
    <source>
        <dbReference type="ARBA" id="ARBA00008520"/>
    </source>
</evidence>
<keyword evidence="2" id="KW-0813">Transport</keyword>
<dbReference type="GO" id="GO:0042956">
    <property type="term" value="P:maltodextrin transmembrane transport"/>
    <property type="evidence" value="ECO:0007669"/>
    <property type="project" value="TreeGrafter"/>
</dbReference>
<accession>A0A1I0G3B7</accession>
<dbReference type="PANTHER" id="PTHR30061">
    <property type="entry name" value="MALTOSE-BINDING PERIPLASMIC PROTEIN"/>
    <property type="match status" value="1"/>
</dbReference>
<feature type="signal peptide" evidence="4">
    <location>
        <begin position="1"/>
        <end position="24"/>
    </location>
</feature>
<evidence type="ECO:0000256" key="3">
    <source>
        <dbReference type="ARBA" id="ARBA00022729"/>
    </source>
</evidence>
<dbReference type="InterPro" id="IPR006059">
    <property type="entry name" value="SBP"/>
</dbReference>
<keyword evidence="6" id="KW-1185">Reference proteome</keyword>
<reference evidence="6" key="1">
    <citation type="submission" date="2016-10" db="EMBL/GenBank/DDBJ databases">
        <authorList>
            <person name="Varghese N."/>
            <person name="Submissions S."/>
        </authorList>
    </citation>
    <scope>NUCLEOTIDE SEQUENCE [LARGE SCALE GENOMIC DNA]</scope>
    <source>
        <strain evidence="6">NLAE-zl-G277</strain>
    </source>
</reference>
<dbReference type="STRING" id="460384.SAMN05216313_110106"/>
<dbReference type="GO" id="GO:0055052">
    <property type="term" value="C:ATP-binding cassette (ABC) transporter complex, substrate-binding subunit-containing"/>
    <property type="evidence" value="ECO:0007669"/>
    <property type="project" value="TreeGrafter"/>
</dbReference>
<protein>
    <submittedName>
        <fullName evidence="5">Carbohydrate ABC transporter substrate-binding protein, CUT1 family</fullName>
    </submittedName>
</protein>
<proteinExistence type="inferred from homology"/>
<dbReference type="Gene3D" id="3.40.190.10">
    <property type="entry name" value="Periplasmic binding protein-like II"/>
    <property type="match status" value="2"/>
</dbReference>
<dbReference type="RefSeq" id="WP_092363582.1">
    <property type="nucleotide sequence ID" value="NZ_CAKXUV010000044.1"/>
</dbReference>
<evidence type="ECO:0000256" key="2">
    <source>
        <dbReference type="ARBA" id="ARBA00022448"/>
    </source>
</evidence>
<dbReference type="GO" id="GO:1901982">
    <property type="term" value="F:maltose binding"/>
    <property type="evidence" value="ECO:0007669"/>
    <property type="project" value="TreeGrafter"/>
</dbReference>
<dbReference type="AlphaFoldDB" id="A0A1I0G3B7"/>
<dbReference type="PROSITE" id="PS51257">
    <property type="entry name" value="PROKAR_LIPOPROTEIN"/>
    <property type="match status" value="1"/>
</dbReference>
<name>A0A1I0G3B7_9FIRM</name>
<comment type="similarity">
    <text evidence="1">Belongs to the bacterial solute-binding protein 1 family.</text>
</comment>
<dbReference type="Proteomes" id="UP000198508">
    <property type="component" value="Unassembled WGS sequence"/>
</dbReference>
<sequence length="436" mass="47559">MKKRVIVNRLLTLAAVAALSAATAGCAKTAAGAPQSGEEAQGPVQLTYWYSWKDKIAENNTERIQEFNDTVGKEKGIVVTAEYQGTYEELHSKLKSAFVAGEEPDVCVMEIASIQTFAEGGIIQPIGEFMDQEDVADFYPGLMENCYVNGTLYGIPYLRSTPVLYYNKTLFEKAGLDPEQGPADWKELAEMSKKLETAGAAGYGFISDVWHYEALIRCNGGDTVNGDWTQATFNSPQGVELAEYLKKGIGDSNFKYYSGAATAAGDVLSTDVVNQKTAMWIASTAGLTNNMQLASDNGYEIGTAFIPKNTQNKVPTGGCNLVMTSRLEGREREAAAELIKFMTSKDSAVKNHIKTGYLPTRQSISTDERLLALYKETPQYQVALDQLKYGSGRPMAQGYMESAKVYTEAMDKIMSSDADIQAVLDQAAEDCNVLLK</sequence>
<organism evidence="5 6">
    <name type="scientific">Enterocloster lavalensis</name>
    <dbReference type="NCBI Taxonomy" id="460384"/>
    <lineage>
        <taxon>Bacteria</taxon>
        <taxon>Bacillati</taxon>
        <taxon>Bacillota</taxon>
        <taxon>Clostridia</taxon>
        <taxon>Lachnospirales</taxon>
        <taxon>Lachnospiraceae</taxon>
        <taxon>Enterocloster</taxon>
    </lineage>
</organism>
<dbReference type="Pfam" id="PF13416">
    <property type="entry name" value="SBP_bac_8"/>
    <property type="match status" value="1"/>
</dbReference>
<feature type="chain" id="PRO_5038640868" evidence="4">
    <location>
        <begin position="25"/>
        <end position="436"/>
    </location>
</feature>
<dbReference type="GO" id="GO:0015768">
    <property type="term" value="P:maltose transport"/>
    <property type="evidence" value="ECO:0007669"/>
    <property type="project" value="TreeGrafter"/>
</dbReference>
<dbReference type="CDD" id="cd14748">
    <property type="entry name" value="PBP2_UgpB"/>
    <property type="match status" value="1"/>
</dbReference>
<dbReference type="PANTHER" id="PTHR30061:SF50">
    <property type="entry name" value="MALTOSE_MALTODEXTRIN-BINDING PERIPLASMIC PROTEIN"/>
    <property type="match status" value="1"/>
</dbReference>
<dbReference type="SUPFAM" id="SSF53850">
    <property type="entry name" value="Periplasmic binding protein-like II"/>
    <property type="match status" value="1"/>
</dbReference>
<gene>
    <name evidence="5" type="ORF">SAMN05216313_110106</name>
</gene>
<evidence type="ECO:0000313" key="6">
    <source>
        <dbReference type="Proteomes" id="UP000198508"/>
    </source>
</evidence>
<evidence type="ECO:0000256" key="4">
    <source>
        <dbReference type="SAM" id="SignalP"/>
    </source>
</evidence>